<dbReference type="CDD" id="cd06533">
    <property type="entry name" value="Glyco_transf_WecG_TagA"/>
    <property type="match status" value="1"/>
</dbReference>
<gene>
    <name evidence="3" type="ORF">Q3O59_07235</name>
</gene>
<dbReference type="NCBIfam" id="TIGR00696">
    <property type="entry name" value="wecG_tagA_cpsF"/>
    <property type="match status" value="1"/>
</dbReference>
<sequence>MNSPIASVCIGPVEVGAWQHQQQLLEHIIDHEGQVLAGSAIAINPEKVMAARAEPEVARMLGNASIRYADGIGVVMLMRRRLQQPLQRIPGCELWQQLMLRCARFDVPVYLVGAKANVLAQTRDKLQQQQVPVVGATDGYFEDEQQLLADIRQSGAKVIPVAMGSPRQERLIERLRPELPGCFFMGVGGSFDVFTGQVKRAPDLWCRLHLEWAYRLCKQPSRLGRQGRLFNYLWLVLRGKL</sequence>
<reference evidence="3 4" key="1">
    <citation type="submission" date="2023-08" db="EMBL/GenBank/DDBJ databases">
        <authorList>
            <person name="Joshi A."/>
            <person name="Thite S."/>
        </authorList>
    </citation>
    <scope>NUCLEOTIDE SEQUENCE [LARGE SCALE GENOMIC DNA]</scope>
    <source>
        <strain evidence="3 4">1E1</strain>
    </source>
</reference>
<keyword evidence="4" id="KW-1185">Reference proteome</keyword>
<name>A0ABT9GPE6_9GAMM</name>
<proteinExistence type="predicted"/>
<evidence type="ECO:0000256" key="2">
    <source>
        <dbReference type="ARBA" id="ARBA00022679"/>
    </source>
</evidence>
<evidence type="ECO:0000313" key="3">
    <source>
        <dbReference type="EMBL" id="MDP4528826.1"/>
    </source>
</evidence>
<dbReference type="PANTHER" id="PTHR34136">
    <property type="match status" value="1"/>
</dbReference>
<dbReference type="InterPro" id="IPR004629">
    <property type="entry name" value="WecG_TagA_CpsF"/>
</dbReference>
<organism evidence="3 4">
    <name type="scientific">Alkalimonas delamerensis</name>
    <dbReference type="NCBI Taxonomy" id="265981"/>
    <lineage>
        <taxon>Bacteria</taxon>
        <taxon>Pseudomonadati</taxon>
        <taxon>Pseudomonadota</taxon>
        <taxon>Gammaproteobacteria</taxon>
        <taxon>Alkalimonas</taxon>
    </lineage>
</organism>
<dbReference type="PANTHER" id="PTHR34136:SF1">
    <property type="entry name" value="UDP-N-ACETYL-D-MANNOSAMINURONIC ACID TRANSFERASE"/>
    <property type="match status" value="1"/>
</dbReference>
<dbReference type="RefSeq" id="WP_305944931.1">
    <property type="nucleotide sequence ID" value="NZ_JAUZVY010000002.1"/>
</dbReference>
<dbReference type="Proteomes" id="UP001236258">
    <property type="component" value="Unassembled WGS sequence"/>
</dbReference>
<keyword evidence="1" id="KW-0328">Glycosyltransferase</keyword>
<protein>
    <submittedName>
        <fullName evidence="3">WecB/TagA/CpsF family glycosyltransferase</fullName>
    </submittedName>
</protein>
<keyword evidence="2" id="KW-0808">Transferase</keyword>
<comment type="caution">
    <text evidence="3">The sequence shown here is derived from an EMBL/GenBank/DDBJ whole genome shotgun (WGS) entry which is preliminary data.</text>
</comment>
<dbReference type="Pfam" id="PF03808">
    <property type="entry name" value="Glyco_tran_WecG"/>
    <property type="match status" value="1"/>
</dbReference>
<evidence type="ECO:0000256" key="1">
    <source>
        <dbReference type="ARBA" id="ARBA00022676"/>
    </source>
</evidence>
<evidence type="ECO:0000313" key="4">
    <source>
        <dbReference type="Proteomes" id="UP001236258"/>
    </source>
</evidence>
<dbReference type="EMBL" id="JAUZVY010000002">
    <property type="protein sequence ID" value="MDP4528826.1"/>
    <property type="molecule type" value="Genomic_DNA"/>
</dbReference>
<accession>A0ABT9GPE6</accession>